<dbReference type="SUPFAM" id="SSF48452">
    <property type="entry name" value="TPR-like"/>
    <property type="match status" value="1"/>
</dbReference>
<gene>
    <name evidence="2" type="ORF">METZ01_LOCUS291648</name>
</gene>
<organism evidence="2">
    <name type="scientific">marine metagenome</name>
    <dbReference type="NCBI Taxonomy" id="408172"/>
    <lineage>
        <taxon>unclassified sequences</taxon>
        <taxon>metagenomes</taxon>
        <taxon>ecological metagenomes</taxon>
    </lineage>
</organism>
<evidence type="ECO:0000313" key="2">
    <source>
        <dbReference type="EMBL" id="SVC38794.1"/>
    </source>
</evidence>
<evidence type="ECO:0000256" key="1">
    <source>
        <dbReference type="SAM" id="Phobius"/>
    </source>
</evidence>
<sequence length="290" mass="32173">MTTKRLSQWLPSTEGMQRFLPLSIYIIFVTCFFLVPRTAFTDDIFSEIRNVPPSAPLFLNIHGRGLATPNGNVDRPVAALLSTLSFSKNEPILFVTNGFHTIDKECFGREITECVISLAAEETKLIKNIWKRDFSLIFLTSAQLAHGDIEAAVYSTSAIKDLELQASALMQIANYHINNQHFSIGRELVSEGLSRIKGDRAQPYLKAWIFALSGHSLAKMHMLSKAKVSIDTALSLVTKIKEKNTRAEIYALISMAQMELGNSEGALDSISTALTYARETGDPYLRALAL</sequence>
<feature type="non-terminal residue" evidence="2">
    <location>
        <position position="290"/>
    </location>
</feature>
<name>A0A382LPS9_9ZZZZ</name>
<feature type="transmembrane region" description="Helical" evidence="1">
    <location>
        <begin position="20"/>
        <end position="40"/>
    </location>
</feature>
<dbReference type="Gene3D" id="1.25.40.10">
    <property type="entry name" value="Tetratricopeptide repeat domain"/>
    <property type="match status" value="1"/>
</dbReference>
<dbReference type="AlphaFoldDB" id="A0A382LPS9"/>
<dbReference type="EMBL" id="UINC01088506">
    <property type="protein sequence ID" value="SVC38794.1"/>
    <property type="molecule type" value="Genomic_DNA"/>
</dbReference>
<keyword evidence="1" id="KW-1133">Transmembrane helix</keyword>
<evidence type="ECO:0008006" key="3">
    <source>
        <dbReference type="Google" id="ProtNLM"/>
    </source>
</evidence>
<keyword evidence="1" id="KW-0812">Transmembrane</keyword>
<dbReference type="InterPro" id="IPR011990">
    <property type="entry name" value="TPR-like_helical_dom_sf"/>
</dbReference>
<keyword evidence="1" id="KW-0472">Membrane</keyword>
<proteinExistence type="predicted"/>
<protein>
    <recommendedName>
        <fullName evidence="3">MalT-like TPR region domain-containing protein</fullName>
    </recommendedName>
</protein>
<reference evidence="2" key="1">
    <citation type="submission" date="2018-05" db="EMBL/GenBank/DDBJ databases">
        <authorList>
            <person name="Lanie J.A."/>
            <person name="Ng W.-L."/>
            <person name="Kazmierczak K.M."/>
            <person name="Andrzejewski T.M."/>
            <person name="Davidsen T.M."/>
            <person name="Wayne K.J."/>
            <person name="Tettelin H."/>
            <person name="Glass J.I."/>
            <person name="Rusch D."/>
            <person name="Podicherti R."/>
            <person name="Tsui H.-C.T."/>
            <person name="Winkler M.E."/>
        </authorList>
    </citation>
    <scope>NUCLEOTIDE SEQUENCE</scope>
</reference>
<accession>A0A382LPS9</accession>